<evidence type="ECO:0000313" key="1">
    <source>
        <dbReference type="EMBL" id="GAA1763322.1"/>
    </source>
</evidence>
<evidence type="ECO:0008006" key="3">
    <source>
        <dbReference type="Google" id="ProtNLM"/>
    </source>
</evidence>
<sequence length="83" mass="8675">MERLSLEFHVGAAAAGDLDLDLEGGGDRAEEQWIAQLVAQGKFGAGRGRAFVVGQGWSKSSAVIVSMPTANTTLSTGRRAVSR</sequence>
<comment type="caution">
    <text evidence="1">The sequence shown here is derived from an EMBL/GenBank/DDBJ whole genome shotgun (WGS) entry which is preliminary data.</text>
</comment>
<dbReference type="Proteomes" id="UP001501475">
    <property type="component" value="Unassembled WGS sequence"/>
</dbReference>
<keyword evidence="2" id="KW-1185">Reference proteome</keyword>
<dbReference type="EMBL" id="BAAAPN010000052">
    <property type="protein sequence ID" value="GAA1763322.1"/>
    <property type="molecule type" value="Genomic_DNA"/>
</dbReference>
<organism evidence="1 2">
    <name type="scientific">Nostocoides vanveenii</name>
    <dbReference type="NCBI Taxonomy" id="330835"/>
    <lineage>
        <taxon>Bacteria</taxon>
        <taxon>Bacillati</taxon>
        <taxon>Actinomycetota</taxon>
        <taxon>Actinomycetes</taxon>
        <taxon>Micrococcales</taxon>
        <taxon>Intrasporangiaceae</taxon>
        <taxon>Nostocoides</taxon>
    </lineage>
</organism>
<reference evidence="1 2" key="1">
    <citation type="journal article" date="2019" name="Int. J. Syst. Evol. Microbiol.">
        <title>The Global Catalogue of Microorganisms (GCM) 10K type strain sequencing project: providing services to taxonomists for standard genome sequencing and annotation.</title>
        <authorList>
            <consortium name="The Broad Institute Genomics Platform"/>
            <consortium name="The Broad Institute Genome Sequencing Center for Infectious Disease"/>
            <person name="Wu L."/>
            <person name="Ma J."/>
        </authorList>
    </citation>
    <scope>NUCLEOTIDE SEQUENCE [LARGE SCALE GENOMIC DNA]</scope>
    <source>
        <strain evidence="1 2">JCM 15591</strain>
    </source>
</reference>
<protein>
    <recommendedName>
        <fullName evidence="3">Transposase</fullName>
    </recommendedName>
</protein>
<gene>
    <name evidence="1" type="ORF">GCM10009810_23180</name>
</gene>
<evidence type="ECO:0000313" key="2">
    <source>
        <dbReference type="Proteomes" id="UP001501475"/>
    </source>
</evidence>
<name>A0ABN2KR82_9MICO</name>
<accession>A0ABN2KR82</accession>
<proteinExistence type="predicted"/>